<evidence type="ECO:0000256" key="1">
    <source>
        <dbReference type="SAM" id="MobiDB-lite"/>
    </source>
</evidence>
<accession>A0A9P8AHL9</accession>
<dbReference type="OrthoDB" id="205794at2759"/>
<evidence type="ECO:0000313" key="3">
    <source>
        <dbReference type="Proteomes" id="UP000790833"/>
    </source>
</evidence>
<feature type="region of interest" description="Disordered" evidence="1">
    <location>
        <begin position="76"/>
        <end position="99"/>
    </location>
</feature>
<feature type="compositionally biased region" description="Acidic residues" evidence="1">
    <location>
        <begin position="79"/>
        <end position="94"/>
    </location>
</feature>
<name>A0A9P8AHL9_9ASCO</name>
<dbReference type="AlphaFoldDB" id="A0A9P8AHL9"/>
<reference evidence="2" key="1">
    <citation type="submission" date="2021-03" db="EMBL/GenBank/DDBJ databases">
        <authorList>
            <person name="Palmer J.M."/>
        </authorList>
    </citation>
    <scope>NUCLEOTIDE SEQUENCE</scope>
    <source>
        <strain evidence="2">ARV_011</strain>
    </source>
</reference>
<evidence type="ECO:0000313" key="2">
    <source>
        <dbReference type="EMBL" id="KAG7192657.1"/>
    </source>
</evidence>
<dbReference type="GeneID" id="66114811"/>
<protein>
    <submittedName>
        <fullName evidence="2">Uncharacterized protein</fullName>
    </submittedName>
</protein>
<organism evidence="2 3">
    <name type="scientific">Scheffersomyces spartinae</name>
    <dbReference type="NCBI Taxonomy" id="45513"/>
    <lineage>
        <taxon>Eukaryota</taxon>
        <taxon>Fungi</taxon>
        <taxon>Dikarya</taxon>
        <taxon>Ascomycota</taxon>
        <taxon>Saccharomycotina</taxon>
        <taxon>Pichiomycetes</taxon>
        <taxon>Debaryomycetaceae</taxon>
        <taxon>Scheffersomyces</taxon>
    </lineage>
</organism>
<dbReference type="RefSeq" id="XP_043048207.1">
    <property type="nucleotide sequence ID" value="XM_043192235.1"/>
</dbReference>
<gene>
    <name evidence="2" type="ORF">KQ657_001437</name>
</gene>
<sequence>MTVAKLTITNRACTVLDLDINDEVWQLVEESIRREMDSVVVAEDGMRPMHPRVDILLPLTVSNHCKPVLMEEIERYEREEEEASDISDDDDGDDVSGNTIIRDGIKYPTSFYNDKDEIDYDAIYTALSHSQLENRDLNLLAGTQTEIGICQDTYLVHLKELQGQLRALANRKRKETTELEYSRKKRQIEGYGPVETYLNQRWHDLIRSIVDMGAEMATKN</sequence>
<proteinExistence type="predicted"/>
<dbReference type="Proteomes" id="UP000790833">
    <property type="component" value="Unassembled WGS sequence"/>
</dbReference>
<comment type="caution">
    <text evidence="2">The sequence shown here is derived from an EMBL/GenBank/DDBJ whole genome shotgun (WGS) entry which is preliminary data.</text>
</comment>
<keyword evidence="3" id="KW-1185">Reference proteome</keyword>
<dbReference type="EMBL" id="JAHMUF010000016">
    <property type="protein sequence ID" value="KAG7192657.1"/>
    <property type="molecule type" value="Genomic_DNA"/>
</dbReference>